<dbReference type="SUPFAM" id="SSF111369">
    <property type="entry name" value="HlyD-like secretion proteins"/>
    <property type="match status" value="1"/>
</dbReference>
<feature type="domain" description="AprE-like beta-barrel" evidence="9">
    <location>
        <begin position="419"/>
        <end position="504"/>
    </location>
</feature>
<comment type="subcellular location">
    <subcellularLocation>
        <location evidence="1">Membrane</location>
        <topology evidence="1">Single-pass membrane protein</topology>
    </subcellularLocation>
</comment>
<feature type="coiled-coil region" evidence="6">
    <location>
        <begin position="171"/>
        <end position="272"/>
    </location>
</feature>
<dbReference type="OrthoDB" id="9775513at2"/>
<dbReference type="Pfam" id="PF25973">
    <property type="entry name" value="BSH_CzcB"/>
    <property type="match status" value="1"/>
</dbReference>
<dbReference type="GO" id="GO:0016020">
    <property type="term" value="C:membrane"/>
    <property type="evidence" value="ECO:0007669"/>
    <property type="project" value="UniProtKB-SubCell"/>
</dbReference>
<reference evidence="10 11" key="2">
    <citation type="submission" date="2018-03" db="EMBL/GenBank/DDBJ databases">
        <title>The ancient ancestry and fast evolution of plastids.</title>
        <authorList>
            <person name="Moore K.R."/>
            <person name="Magnabosco C."/>
            <person name="Momper L."/>
            <person name="Gold D.A."/>
            <person name="Bosak T."/>
            <person name="Fournier G.P."/>
        </authorList>
    </citation>
    <scope>NUCLEOTIDE SEQUENCE [LARGE SCALE GENOMIC DNA]</scope>
    <source>
        <strain evidence="10 11">ULC007</strain>
    </source>
</reference>
<sequence length="527" mass="58055">MTIRIESLSYDRSNLLIAPPEVDMFAHSFRDLPPPIELEIESEIAQLYGGTVASSPVMSQPMSQSAIEPQTRPEANPSLTSRWSTSLQTVLDRPSPTLPDRLVMGGVIFCAAFATWAMTSQMEEVGRAQGRLMPQGESFKVHPAISGKIARVYVHEGQLVKAGQTIAELDNEIALNRLEGLRQERASYEKELLQTDALIDKTQLEAHTRLAIAHAEIRAQEAAIAQAQAKIAGQDTTINQAEERAVTSQAVLSQLQTDADSQKERLARLKYLVDEGALAREQLFQAQQNFGDRQRGITQQMGEIQQTLADSQRSRSNLQQAIAESQGLRAQLTQRYAEGQNAQVQAQQTIQQLLVQQTQIQAKLQQSQKRLQQAQAEIKQLTLKAPVDGVVLSLNVRNRGEMVQSGQTIAEVASQAAPLILAAALPTREAGFVKVGDPVQIKFDAYPYQDYGIVAGKVTTISPDVKVDQRLGAVYRVEIAIDRRSSSQVTRLKIGQTATAEIVIRRRAVADMLLDPIRQMQKSGLNL</sequence>
<reference evidence="10 11" key="1">
    <citation type="submission" date="2018-02" db="EMBL/GenBank/DDBJ databases">
        <authorList>
            <person name="Cohen D.B."/>
            <person name="Kent A.D."/>
        </authorList>
    </citation>
    <scope>NUCLEOTIDE SEQUENCE [LARGE SCALE GENOMIC DNA]</scope>
    <source>
        <strain evidence="10 11">ULC007</strain>
    </source>
</reference>
<comment type="similarity">
    <text evidence="2">Belongs to the membrane fusion protein (MFP) (TC 8.A.1) family.</text>
</comment>
<accession>A0A2T1DAE9</accession>
<evidence type="ECO:0000259" key="8">
    <source>
        <dbReference type="Pfam" id="PF25973"/>
    </source>
</evidence>
<feature type="domain" description="CzcB-like barrel-sandwich hybrid" evidence="8">
    <location>
        <begin position="140"/>
        <end position="413"/>
    </location>
</feature>
<evidence type="ECO:0000256" key="2">
    <source>
        <dbReference type="ARBA" id="ARBA00009477"/>
    </source>
</evidence>
<gene>
    <name evidence="10" type="ORF">C7B65_18725</name>
</gene>
<dbReference type="EMBL" id="PVWG01000028">
    <property type="protein sequence ID" value="PSB17455.1"/>
    <property type="molecule type" value="Genomic_DNA"/>
</dbReference>
<organism evidence="10 11">
    <name type="scientific">Phormidesmis priestleyi ULC007</name>
    <dbReference type="NCBI Taxonomy" id="1920490"/>
    <lineage>
        <taxon>Bacteria</taxon>
        <taxon>Bacillati</taxon>
        <taxon>Cyanobacteriota</taxon>
        <taxon>Cyanophyceae</taxon>
        <taxon>Leptolyngbyales</taxon>
        <taxon>Leptolyngbyaceae</taxon>
        <taxon>Phormidesmis</taxon>
    </lineage>
</organism>
<protein>
    <submittedName>
        <fullName evidence="10">Secretion protein HlyD</fullName>
    </submittedName>
</protein>
<comment type="caution">
    <text evidence="10">The sequence shown here is derived from an EMBL/GenBank/DDBJ whole genome shotgun (WGS) entry which is preliminary data.</text>
</comment>
<evidence type="ECO:0000256" key="1">
    <source>
        <dbReference type="ARBA" id="ARBA00004167"/>
    </source>
</evidence>
<feature type="coiled-coil region" evidence="6">
    <location>
        <begin position="315"/>
        <end position="384"/>
    </location>
</feature>
<evidence type="ECO:0000259" key="9">
    <source>
        <dbReference type="Pfam" id="PF26002"/>
    </source>
</evidence>
<dbReference type="STRING" id="1920490.GCA_001895925_01791"/>
<dbReference type="PANTHER" id="PTHR30386:SF26">
    <property type="entry name" value="TRANSPORT PROTEIN COMB"/>
    <property type="match status" value="1"/>
</dbReference>
<keyword evidence="3" id="KW-0812">Transmembrane</keyword>
<keyword evidence="5" id="KW-0472">Membrane</keyword>
<dbReference type="InterPro" id="IPR058982">
    <property type="entry name" value="Beta-barrel_AprE"/>
</dbReference>
<dbReference type="Gene3D" id="2.40.50.100">
    <property type="match status" value="2"/>
</dbReference>
<dbReference type="InterPro" id="IPR050739">
    <property type="entry name" value="MFP"/>
</dbReference>
<name>A0A2T1DAE9_9CYAN</name>
<feature type="region of interest" description="Disordered" evidence="7">
    <location>
        <begin position="59"/>
        <end position="82"/>
    </location>
</feature>
<keyword evidence="6" id="KW-0175">Coiled coil</keyword>
<evidence type="ECO:0000313" key="10">
    <source>
        <dbReference type="EMBL" id="PSB17455.1"/>
    </source>
</evidence>
<evidence type="ECO:0000313" key="11">
    <source>
        <dbReference type="Proteomes" id="UP000238634"/>
    </source>
</evidence>
<evidence type="ECO:0000256" key="6">
    <source>
        <dbReference type="SAM" id="Coils"/>
    </source>
</evidence>
<evidence type="ECO:0000256" key="3">
    <source>
        <dbReference type="ARBA" id="ARBA00022692"/>
    </source>
</evidence>
<proteinExistence type="inferred from homology"/>
<dbReference type="Gene3D" id="2.40.30.170">
    <property type="match status" value="1"/>
</dbReference>
<dbReference type="Pfam" id="PF26002">
    <property type="entry name" value="Beta-barrel_AprE"/>
    <property type="match status" value="1"/>
</dbReference>
<keyword evidence="4" id="KW-1133">Transmembrane helix</keyword>
<evidence type="ECO:0000256" key="4">
    <source>
        <dbReference type="ARBA" id="ARBA00022989"/>
    </source>
</evidence>
<dbReference type="RefSeq" id="WP_073074224.1">
    <property type="nucleotide sequence ID" value="NZ_MPPI01000032.1"/>
</dbReference>
<evidence type="ECO:0000256" key="5">
    <source>
        <dbReference type="ARBA" id="ARBA00023136"/>
    </source>
</evidence>
<dbReference type="PRINTS" id="PR01490">
    <property type="entry name" value="RTXTOXIND"/>
</dbReference>
<dbReference type="PANTHER" id="PTHR30386">
    <property type="entry name" value="MEMBRANE FUSION SUBUNIT OF EMRAB-TOLC MULTIDRUG EFFLUX PUMP"/>
    <property type="match status" value="1"/>
</dbReference>
<dbReference type="Proteomes" id="UP000238634">
    <property type="component" value="Unassembled WGS sequence"/>
</dbReference>
<dbReference type="InterPro" id="IPR058647">
    <property type="entry name" value="BSH_CzcB-like"/>
</dbReference>
<evidence type="ECO:0000256" key="7">
    <source>
        <dbReference type="SAM" id="MobiDB-lite"/>
    </source>
</evidence>
<keyword evidence="11" id="KW-1185">Reference proteome</keyword>
<dbReference type="AlphaFoldDB" id="A0A2T1DAE9"/>